<dbReference type="SUPFAM" id="SSF52540">
    <property type="entry name" value="P-loop containing nucleoside triphosphate hydrolases"/>
    <property type="match status" value="1"/>
</dbReference>
<dbReference type="InterPro" id="IPR027417">
    <property type="entry name" value="P-loop_NTPase"/>
</dbReference>
<evidence type="ECO:0000256" key="5">
    <source>
        <dbReference type="ARBA" id="ARBA00022840"/>
    </source>
</evidence>
<feature type="domain" description="UvrD-like helicase ATP-binding" evidence="13">
    <location>
        <begin position="2"/>
        <end position="277"/>
    </location>
</feature>
<evidence type="ECO:0000256" key="2">
    <source>
        <dbReference type="ARBA" id="ARBA00022741"/>
    </source>
</evidence>
<feature type="domain" description="UvrD-like helicase C-terminal" evidence="14">
    <location>
        <begin position="278"/>
        <end position="548"/>
    </location>
</feature>
<keyword evidence="12" id="KW-0175">Coiled coil</keyword>
<dbReference type="PROSITE" id="PS51198">
    <property type="entry name" value="UVRD_HELICASE_ATP_BIND"/>
    <property type="match status" value="1"/>
</dbReference>
<evidence type="ECO:0000259" key="14">
    <source>
        <dbReference type="PROSITE" id="PS51217"/>
    </source>
</evidence>
<comment type="similarity">
    <text evidence="1">Belongs to the helicase family. UvrD subfamily.</text>
</comment>
<dbReference type="Proteomes" id="UP000637513">
    <property type="component" value="Unassembled WGS sequence"/>
</dbReference>
<evidence type="ECO:0000256" key="10">
    <source>
        <dbReference type="ARBA" id="ARBA00048988"/>
    </source>
</evidence>
<comment type="caution">
    <text evidence="15">The sequence shown here is derived from an EMBL/GenBank/DDBJ whole genome shotgun (WGS) entry which is preliminary data.</text>
</comment>
<gene>
    <name evidence="15" type="ORF">H8700_02415</name>
</gene>
<keyword evidence="3 11" id="KW-0378">Hydrolase</keyword>
<dbReference type="GO" id="GO:0004386">
    <property type="term" value="F:helicase activity"/>
    <property type="evidence" value="ECO:0007669"/>
    <property type="project" value="UniProtKB-KW"/>
</dbReference>
<dbReference type="InterPro" id="IPR014017">
    <property type="entry name" value="DNA_helicase_UvrD-like_C"/>
</dbReference>
<comment type="catalytic activity">
    <reaction evidence="8">
        <text>Couples ATP hydrolysis with the unwinding of duplex DNA by translocating in the 3'-5' direction.</text>
        <dbReference type="EC" id="5.6.2.4"/>
    </reaction>
</comment>
<dbReference type="Pfam" id="PF00580">
    <property type="entry name" value="UvrD-helicase"/>
    <property type="match status" value="1"/>
</dbReference>
<protein>
    <recommendedName>
        <fullName evidence="9">DNA 3'-5' helicase</fullName>
        <ecNumber evidence="9">5.6.2.4</ecNumber>
    </recommendedName>
</protein>
<keyword evidence="5 11" id="KW-0067">ATP-binding</keyword>
<proteinExistence type="inferred from homology"/>
<evidence type="ECO:0000259" key="13">
    <source>
        <dbReference type="PROSITE" id="PS51198"/>
    </source>
</evidence>
<dbReference type="Pfam" id="PF13361">
    <property type="entry name" value="UvrD_C"/>
    <property type="match status" value="1"/>
</dbReference>
<dbReference type="CDD" id="cd17932">
    <property type="entry name" value="DEXQc_UvrD"/>
    <property type="match status" value="1"/>
</dbReference>
<dbReference type="InterPro" id="IPR013986">
    <property type="entry name" value="DExx_box_DNA_helicase_dom_sf"/>
</dbReference>
<keyword evidence="7" id="KW-0413">Isomerase</keyword>
<sequence>MQKLNAAQQEAVTHFNGPMLVLAGPGSGKTRVITERVRYLVEEKKVMPAGILVITFTKAAAIEMKQRYQRLSKSRTGGVHFGTFHAIFFMILKHAYHYTAENIVRDDFRRDLLRKLVRDTNLEIQDENEFLNDLESEISRVKGERIELKNYFSPLCSNEVFAEIFTRYQKALGQKRLIDFDDMLVYCYELLEQRPDICKMWQQQFPYILIDEFQDINRVQYDVMRLLAAPVNNLFVVGDDDQSIYGFRGSKPDIMQQFLKDYPDAGQCLLNVNYRSNAAIVEAAGKVIVHNSNRLPKEIQAVDKEPAKDAIELKEFAKMSDENETIRDKILAYRNAGIPYREMAVLFRTNTQARSLSSKLMEYNIPFTMKERLPNLYDHWIVQDVLTYVRVAQGNRERGQVLRIINRPKRYVHRNAFTEPYVDFEELKLFYEDKDWMVDRLEQLSYDLSMLAQMRPYAAVNFIRKGIGYDEYIREYADYRGIRADDMLEILDELQEEARSQESFEDWYTYMQDYKEELKEQTQKSLEMQRGKEQEDSVMLMTMHGAKGLEFTCVFIPDANEGVTPHSKSVLNADMEEERRMFYVAMTRAKKHLHIYYLKERFHKEVDISRFVTEIETSEDQNETSPSHPSTT</sequence>
<evidence type="ECO:0000256" key="6">
    <source>
        <dbReference type="ARBA" id="ARBA00023125"/>
    </source>
</evidence>
<evidence type="ECO:0000256" key="1">
    <source>
        <dbReference type="ARBA" id="ARBA00009922"/>
    </source>
</evidence>
<dbReference type="RefSeq" id="WP_249302805.1">
    <property type="nucleotide sequence ID" value="NZ_JACRSW010000009.1"/>
</dbReference>
<evidence type="ECO:0000256" key="9">
    <source>
        <dbReference type="ARBA" id="ARBA00034808"/>
    </source>
</evidence>
<reference evidence="15 16" key="1">
    <citation type="submission" date="2020-08" db="EMBL/GenBank/DDBJ databases">
        <title>Genome public.</title>
        <authorList>
            <person name="Liu C."/>
            <person name="Sun Q."/>
        </authorList>
    </citation>
    <scope>NUCLEOTIDE SEQUENCE [LARGE SCALE GENOMIC DNA]</scope>
    <source>
        <strain evidence="15 16">BX3</strain>
    </source>
</reference>
<dbReference type="PANTHER" id="PTHR11070:SF2">
    <property type="entry name" value="ATP-DEPENDENT DNA HELICASE SRS2"/>
    <property type="match status" value="1"/>
</dbReference>
<evidence type="ECO:0000256" key="7">
    <source>
        <dbReference type="ARBA" id="ARBA00023235"/>
    </source>
</evidence>
<dbReference type="InterPro" id="IPR014016">
    <property type="entry name" value="UvrD-like_ATP-bd"/>
</dbReference>
<keyword evidence="16" id="KW-1185">Reference proteome</keyword>
<dbReference type="CDD" id="cd18807">
    <property type="entry name" value="SF1_C_UvrD"/>
    <property type="match status" value="1"/>
</dbReference>
<evidence type="ECO:0000313" key="15">
    <source>
        <dbReference type="EMBL" id="MBC8556565.1"/>
    </source>
</evidence>
<dbReference type="Gene3D" id="3.40.50.300">
    <property type="entry name" value="P-loop containing nucleotide triphosphate hydrolases"/>
    <property type="match status" value="2"/>
</dbReference>
<keyword evidence="6" id="KW-0238">DNA-binding</keyword>
<keyword evidence="4 11" id="KW-0347">Helicase</keyword>
<dbReference type="Gene3D" id="1.10.486.10">
    <property type="entry name" value="PCRA, domain 4"/>
    <property type="match status" value="1"/>
</dbReference>
<evidence type="ECO:0000313" key="16">
    <source>
        <dbReference type="Proteomes" id="UP000637513"/>
    </source>
</evidence>
<name>A0ABR7MSX5_9FIRM</name>
<keyword evidence="2 11" id="KW-0547">Nucleotide-binding</keyword>
<dbReference type="EMBL" id="JACRSW010000009">
    <property type="protein sequence ID" value="MBC8556565.1"/>
    <property type="molecule type" value="Genomic_DNA"/>
</dbReference>
<evidence type="ECO:0000256" key="12">
    <source>
        <dbReference type="SAM" id="Coils"/>
    </source>
</evidence>
<dbReference type="Gene3D" id="1.10.10.160">
    <property type="match status" value="1"/>
</dbReference>
<comment type="catalytic activity">
    <reaction evidence="10">
        <text>ATP + H2O = ADP + phosphate + H(+)</text>
        <dbReference type="Rhea" id="RHEA:13065"/>
        <dbReference type="ChEBI" id="CHEBI:15377"/>
        <dbReference type="ChEBI" id="CHEBI:15378"/>
        <dbReference type="ChEBI" id="CHEBI:30616"/>
        <dbReference type="ChEBI" id="CHEBI:43474"/>
        <dbReference type="ChEBI" id="CHEBI:456216"/>
        <dbReference type="EC" id="5.6.2.4"/>
    </reaction>
</comment>
<evidence type="ECO:0000256" key="4">
    <source>
        <dbReference type="ARBA" id="ARBA00022806"/>
    </source>
</evidence>
<feature type="binding site" evidence="11">
    <location>
        <begin position="23"/>
        <end position="30"/>
    </location>
    <ligand>
        <name>ATP</name>
        <dbReference type="ChEBI" id="CHEBI:30616"/>
    </ligand>
</feature>
<dbReference type="PANTHER" id="PTHR11070">
    <property type="entry name" value="UVRD / RECB / PCRA DNA HELICASE FAMILY MEMBER"/>
    <property type="match status" value="1"/>
</dbReference>
<dbReference type="EC" id="5.6.2.4" evidence="9"/>
<evidence type="ECO:0000256" key="8">
    <source>
        <dbReference type="ARBA" id="ARBA00034617"/>
    </source>
</evidence>
<evidence type="ECO:0000256" key="11">
    <source>
        <dbReference type="PROSITE-ProRule" id="PRU00560"/>
    </source>
</evidence>
<accession>A0ABR7MSX5</accession>
<evidence type="ECO:0000256" key="3">
    <source>
        <dbReference type="ARBA" id="ARBA00022801"/>
    </source>
</evidence>
<feature type="coiled-coil region" evidence="12">
    <location>
        <begin position="117"/>
        <end position="151"/>
    </location>
</feature>
<dbReference type="InterPro" id="IPR000212">
    <property type="entry name" value="DNA_helicase_UvrD/REP"/>
</dbReference>
<dbReference type="PROSITE" id="PS51217">
    <property type="entry name" value="UVRD_HELICASE_CTER"/>
    <property type="match status" value="1"/>
</dbReference>
<organism evidence="15 16">
    <name type="scientific">Jutongia hominis</name>
    <dbReference type="NCBI Taxonomy" id="2763664"/>
    <lineage>
        <taxon>Bacteria</taxon>
        <taxon>Bacillati</taxon>
        <taxon>Bacillota</taxon>
        <taxon>Clostridia</taxon>
        <taxon>Lachnospirales</taxon>
        <taxon>Lachnospiraceae</taxon>
        <taxon>Jutongia</taxon>
    </lineage>
</organism>